<organism evidence="2 3">
    <name type="scientific">Cohnella hashimotonis</name>
    <dbReference type="NCBI Taxonomy" id="2826895"/>
    <lineage>
        <taxon>Bacteria</taxon>
        <taxon>Bacillati</taxon>
        <taxon>Bacillota</taxon>
        <taxon>Bacilli</taxon>
        <taxon>Bacillales</taxon>
        <taxon>Paenibacillaceae</taxon>
        <taxon>Cohnella</taxon>
    </lineage>
</organism>
<dbReference type="InterPro" id="IPR036237">
    <property type="entry name" value="Xyl_isomerase-like_sf"/>
</dbReference>
<dbReference type="PANTHER" id="PTHR12110:SF41">
    <property type="entry name" value="INOSOSE DEHYDRATASE"/>
    <property type="match status" value="1"/>
</dbReference>
<sequence length="257" mass="28456">MLFTGLVSVTFRSLSPEEIVSLAAQAGLDGIEWGGDVHVPPGDLRLAGQVRAMTESAGLQVSSYGSYYRVGDDNNFSLVLDSADALGAPAIRIWAGSVGSAEADDDSRRRIVEEIQRMAELSQQRGIGLSLEFHDGTLADTEVSAVSLIRSIASNNVKLYWQPQPEVSPQRNLTTLTAFLPWLSNVHVFHYDERRRQQPLKVGNTAWQSYTDVLRSTDKPRYLLLEFVKDGEIGQFLEDASVLKNIVRQVREDESGF</sequence>
<dbReference type="SUPFAM" id="SSF51658">
    <property type="entry name" value="Xylose isomerase-like"/>
    <property type="match status" value="1"/>
</dbReference>
<comment type="caution">
    <text evidence="2">The sequence shown here is derived from an EMBL/GenBank/DDBJ whole genome shotgun (WGS) entry which is preliminary data.</text>
</comment>
<evidence type="ECO:0000313" key="3">
    <source>
        <dbReference type="Proteomes" id="UP001161691"/>
    </source>
</evidence>
<dbReference type="InterPro" id="IPR050312">
    <property type="entry name" value="IolE/XylAMocC-like"/>
</dbReference>
<protein>
    <submittedName>
        <fullName evidence="2">TIM barrel protein</fullName>
    </submittedName>
</protein>
<accession>A0ABT6TIG4</accession>
<proteinExistence type="predicted"/>
<dbReference type="Gene3D" id="3.20.20.150">
    <property type="entry name" value="Divalent-metal-dependent TIM barrel enzymes"/>
    <property type="match status" value="1"/>
</dbReference>
<keyword evidence="3" id="KW-1185">Reference proteome</keyword>
<dbReference type="EMBL" id="JAGRPV010000001">
    <property type="protein sequence ID" value="MDI4646622.1"/>
    <property type="molecule type" value="Genomic_DNA"/>
</dbReference>
<reference evidence="2" key="1">
    <citation type="submission" date="2023-04" db="EMBL/GenBank/DDBJ databases">
        <title>Comparative genomic analysis of Cohnella hashimotonis sp. nov., isolated from the International Space Station.</title>
        <authorList>
            <person name="Venkateswaran K."/>
            <person name="Simpson A."/>
        </authorList>
    </citation>
    <scope>NUCLEOTIDE SEQUENCE</scope>
    <source>
        <strain evidence="2">F6_2S_P_1</strain>
    </source>
</reference>
<feature type="domain" description="Xylose isomerase-like TIM barrel" evidence="1">
    <location>
        <begin position="21"/>
        <end position="244"/>
    </location>
</feature>
<evidence type="ECO:0000259" key="1">
    <source>
        <dbReference type="Pfam" id="PF01261"/>
    </source>
</evidence>
<dbReference type="PANTHER" id="PTHR12110">
    <property type="entry name" value="HYDROXYPYRUVATE ISOMERASE"/>
    <property type="match status" value="1"/>
</dbReference>
<dbReference type="Proteomes" id="UP001161691">
    <property type="component" value="Unassembled WGS sequence"/>
</dbReference>
<evidence type="ECO:0000313" key="2">
    <source>
        <dbReference type="EMBL" id="MDI4646622.1"/>
    </source>
</evidence>
<dbReference type="Pfam" id="PF01261">
    <property type="entry name" value="AP_endonuc_2"/>
    <property type="match status" value="1"/>
</dbReference>
<name>A0ABT6TIG4_9BACL</name>
<gene>
    <name evidence="2" type="ORF">KB449_16720</name>
</gene>
<dbReference type="InterPro" id="IPR013022">
    <property type="entry name" value="Xyl_isomerase-like_TIM-brl"/>
</dbReference>
<dbReference type="RefSeq" id="WP_282909458.1">
    <property type="nucleotide sequence ID" value="NZ_JAGRPV010000001.1"/>
</dbReference>